<name>A0A6L2MRD4_TANCI</name>
<reference evidence="2" key="1">
    <citation type="journal article" date="2019" name="Sci. Rep.">
        <title>Draft genome of Tanacetum cinerariifolium, the natural source of mosquito coil.</title>
        <authorList>
            <person name="Yamashiro T."/>
            <person name="Shiraishi A."/>
            <person name="Satake H."/>
            <person name="Nakayama K."/>
        </authorList>
    </citation>
    <scope>NUCLEOTIDE SEQUENCE</scope>
</reference>
<evidence type="ECO:0000256" key="1">
    <source>
        <dbReference type="SAM" id="MobiDB-lite"/>
    </source>
</evidence>
<comment type="caution">
    <text evidence="2">The sequence shown here is derived from an EMBL/GenBank/DDBJ whole genome shotgun (WGS) entry which is preliminary data.</text>
</comment>
<dbReference type="Gene3D" id="2.40.70.10">
    <property type="entry name" value="Acid Proteases"/>
    <property type="match status" value="1"/>
</dbReference>
<dbReference type="PANTHER" id="PTHR33067">
    <property type="entry name" value="RNA-DIRECTED DNA POLYMERASE-RELATED"/>
    <property type="match status" value="1"/>
</dbReference>
<gene>
    <name evidence="2" type="ORF">Tci_046883</name>
</gene>
<dbReference type="CDD" id="cd00303">
    <property type="entry name" value="retropepsin_like"/>
    <property type="match status" value="1"/>
</dbReference>
<dbReference type="InterPro" id="IPR021109">
    <property type="entry name" value="Peptidase_aspartic_dom_sf"/>
</dbReference>
<evidence type="ECO:0008006" key="3">
    <source>
        <dbReference type="Google" id="ProtNLM"/>
    </source>
</evidence>
<evidence type="ECO:0000313" key="2">
    <source>
        <dbReference type="EMBL" id="GEU74905.1"/>
    </source>
</evidence>
<dbReference type="EMBL" id="BKCJ010006974">
    <property type="protein sequence ID" value="GEU74905.1"/>
    <property type="molecule type" value="Genomic_DNA"/>
</dbReference>
<feature type="compositionally biased region" description="Low complexity" evidence="1">
    <location>
        <begin position="447"/>
        <end position="463"/>
    </location>
</feature>
<sequence length="545" mass="62207">MHFLRPWSMECYVPLQPQRAKVTAIEESKDLTSLSLDEVIENFQVQELIIRKDSEIVKAKGEKRSLALNAKKKSSDEESSTFVVKTNNMPWRLKTSRSSSREEVGALSIETSPYVFKKKSLISMRVIMDLHNGGCFWLAAREAVGEDEEDDKAARGDAGHEGARGFTDMYHNMSQGLKGIDALVDQGSDVNVMPLSTYMKLTDERPAETDIRLSLASHSYIYPLGIAKDVLVEVAKHVYPIGFVFLDIKEDKKRPFILGTPFLMTAMAEWEKKIKLHQEREMEFDRWRNKNFKNERPTLLKIDDEIDDEEEVMFYVVLTLDLTNKSACRKFLIKNKEEFFTDAEDGNCNLDLTKDGENRFLQINELDEIRLDAHETSISYKERKKRWHDKRIKAPTNYEKGDKIAASLEDKLDIRMNRFEKSLNDMKNSFITLTAPLKAVAENLYNNKPSSSSSLPSNTIPNPKGEAKAITTRSGMSYKEPPIPPPDVDQQEPIEVTTDTELPSPEDIQPPLVQVEVQIDKPAEELSIVIPKAKDILPYPSRLQK</sequence>
<feature type="region of interest" description="Disordered" evidence="1">
    <location>
        <begin position="447"/>
        <end position="510"/>
    </location>
</feature>
<organism evidence="2">
    <name type="scientific">Tanacetum cinerariifolium</name>
    <name type="common">Dalmatian daisy</name>
    <name type="synonym">Chrysanthemum cinerariifolium</name>
    <dbReference type="NCBI Taxonomy" id="118510"/>
    <lineage>
        <taxon>Eukaryota</taxon>
        <taxon>Viridiplantae</taxon>
        <taxon>Streptophyta</taxon>
        <taxon>Embryophyta</taxon>
        <taxon>Tracheophyta</taxon>
        <taxon>Spermatophyta</taxon>
        <taxon>Magnoliopsida</taxon>
        <taxon>eudicotyledons</taxon>
        <taxon>Gunneridae</taxon>
        <taxon>Pentapetalae</taxon>
        <taxon>asterids</taxon>
        <taxon>campanulids</taxon>
        <taxon>Asterales</taxon>
        <taxon>Asteraceae</taxon>
        <taxon>Asteroideae</taxon>
        <taxon>Anthemideae</taxon>
        <taxon>Anthemidinae</taxon>
        <taxon>Tanacetum</taxon>
    </lineage>
</organism>
<accession>A0A6L2MRD4</accession>
<proteinExistence type="predicted"/>
<protein>
    <recommendedName>
        <fullName evidence="3">Reverse transcriptase domain-containing protein</fullName>
    </recommendedName>
</protein>
<dbReference type="AlphaFoldDB" id="A0A6L2MRD4"/>